<organism evidence="1 2">
    <name type="scientific">Anaerococcus faecalis</name>
    <dbReference type="NCBI Taxonomy" id="2742993"/>
    <lineage>
        <taxon>Bacteria</taxon>
        <taxon>Bacillati</taxon>
        <taxon>Bacillota</taxon>
        <taxon>Tissierellia</taxon>
        <taxon>Tissierellales</taxon>
        <taxon>Peptoniphilaceae</taxon>
        <taxon>Anaerococcus</taxon>
    </lineage>
</organism>
<reference evidence="1 2" key="1">
    <citation type="submission" date="2020-06" db="EMBL/GenBank/DDBJ databases">
        <title>Anaerococcus sp. nov., isolated form swine feces.</title>
        <authorList>
            <person name="Yu S."/>
        </authorList>
    </citation>
    <scope>NUCLEOTIDE SEQUENCE [LARGE SCALE GENOMIC DNA]</scope>
    <source>
        <strain evidence="1 2">AGMB00486</strain>
    </source>
</reference>
<dbReference type="EMBL" id="JABVBA010000005">
    <property type="protein sequence ID" value="NVF11525.1"/>
    <property type="molecule type" value="Genomic_DNA"/>
</dbReference>
<dbReference type="Pfam" id="PF13526">
    <property type="entry name" value="DUF4125"/>
    <property type="match status" value="1"/>
</dbReference>
<evidence type="ECO:0000313" key="1">
    <source>
        <dbReference type="EMBL" id="NVF11525.1"/>
    </source>
</evidence>
<proteinExistence type="predicted"/>
<dbReference type="InterPro" id="IPR025191">
    <property type="entry name" value="DUF4125"/>
</dbReference>
<sequence>MRDIFLYVDKEKLDEIYKEKNISKESRAKINFIVNFEWDQFDKVKGLNGRASCQDSPIEFMIMRLAQYLSYDRELISLIFDNMTYAKDEKFNPIYDKYARMMEYTDKKNFEKIKKGLNYLSPVKRSTLLSIKNALQNQKVKFPDKLEKVRPEKSESKRISSTDYFICEISFMSLKTLWKIEELVKMKNHNLVEKIYQNTIYLYKRLNYGVGNERQK</sequence>
<comment type="caution">
    <text evidence="1">The sequence shown here is derived from an EMBL/GenBank/DDBJ whole genome shotgun (WGS) entry which is preliminary data.</text>
</comment>
<name>A0ABX2N9Y5_9FIRM</name>
<evidence type="ECO:0000313" key="2">
    <source>
        <dbReference type="Proteomes" id="UP000540919"/>
    </source>
</evidence>
<gene>
    <name evidence="1" type="ORF">HV819_05950</name>
</gene>
<keyword evidence="2" id="KW-1185">Reference proteome</keyword>
<accession>A0ABX2N9Y5</accession>
<dbReference type="RefSeq" id="WP_176269725.1">
    <property type="nucleotide sequence ID" value="NZ_JABVBA010000005.1"/>
</dbReference>
<dbReference type="Proteomes" id="UP000540919">
    <property type="component" value="Unassembled WGS sequence"/>
</dbReference>
<protein>
    <submittedName>
        <fullName evidence="1">DUF4125 family protein</fullName>
    </submittedName>
</protein>